<dbReference type="PANTHER" id="PTHR11972">
    <property type="entry name" value="NADPH OXIDASE"/>
    <property type="match status" value="1"/>
</dbReference>
<dbReference type="OMA" id="HICVWIS"/>
<dbReference type="PANTHER" id="PTHR11972:SF197">
    <property type="entry name" value="RESPIRATORY BURST OXIDASE HOMOLOG PROTEIN D"/>
    <property type="match status" value="1"/>
</dbReference>
<dbReference type="InterPro" id="IPR013121">
    <property type="entry name" value="Fe_red_NAD-bd_6"/>
</dbReference>
<dbReference type="Gene3D" id="3.40.50.80">
    <property type="entry name" value="Nucleotide-binding domain of ferredoxin-NADP reductase (FNR) module"/>
    <property type="match status" value="1"/>
</dbReference>
<accession>A0A9R0VE51</accession>
<feature type="domain" description="Ferric reductase NAD binding" evidence="2">
    <location>
        <begin position="15"/>
        <end position="134"/>
    </location>
</feature>
<dbReference type="Proteomes" id="UP000324705">
    <property type="component" value="Chromosome 1B"/>
</dbReference>
<gene>
    <name evidence="3" type="ORF">TRITD_1Bv1G199050</name>
</gene>
<dbReference type="InterPro" id="IPR039261">
    <property type="entry name" value="FNR_nucleotide-bd"/>
</dbReference>
<protein>
    <recommendedName>
        <fullName evidence="2">Ferric reductase NAD binding domain-containing protein</fullName>
    </recommendedName>
</protein>
<proteinExistence type="predicted"/>
<sequence length="152" mass="17646">MKLPNCRDGESSTPQTCRSYFYWITREQASFEWFRGFMDEMVEMGNEGVIELHNYCSNVYEEGDNRSALISLLQSLNHAKHGVDVVSGARVKTHFGRPNWRGVYERIALRHSEQRVGVFYCGTPVLTKELSELAHDFSRKTSTKFEFYNANF</sequence>
<name>A0A9R0VE51_TRITD</name>
<keyword evidence="1" id="KW-0560">Oxidoreductase</keyword>
<dbReference type="EMBL" id="LT934112">
    <property type="protein sequence ID" value="VAH22026.1"/>
    <property type="molecule type" value="Genomic_DNA"/>
</dbReference>
<organism evidence="3 4">
    <name type="scientific">Triticum turgidum subsp. durum</name>
    <name type="common">Durum wheat</name>
    <name type="synonym">Triticum durum</name>
    <dbReference type="NCBI Taxonomy" id="4567"/>
    <lineage>
        <taxon>Eukaryota</taxon>
        <taxon>Viridiplantae</taxon>
        <taxon>Streptophyta</taxon>
        <taxon>Embryophyta</taxon>
        <taxon>Tracheophyta</taxon>
        <taxon>Spermatophyta</taxon>
        <taxon>Magnoliopsida</taxon>
        <taxon>Liliopsida</taxon>
        <taxon>Poales</taxon>
        <taxon>Poaceae</taxon>
        <taxon>BOP clade</taxon>
        <taxon>Pooideae</taxon>
        <taxon>Triticodae</taxon>
        <taxon>Triticeae</taxon>
        <taxon>Triticinae</taxon>
        <taxon>Triticum</taxon>
    </lineage>
</organism>
<evidence type="ECO:0000259" key="2">
    <source>
        <dbReference type="Pfam" id="PF08030"/>
    </source>
</evidence>
<evidence type="ECO:0000313" key="3">
    <source>
        <dbReference type="EMBL" id="VAH22026.1"/>
    </source>
</evidence>
<dbReference type="InterPro" id="IPR050369">
    <property type="entry name" value="RBOH/FRE"/>
</dbReference>
<evidence type="ECO:0000313" key="4">
    <source>
        <dbReference type="Proteomes" id="UP000324705"/>
    </source>
</evidence>
<dbReference type="AlphaFoldDB" id="A0A9R0VE51"/>
<dbReference type="Gramene" id="TRITD1Bv1G199050.1">
    <property type="protein sequence ID" value="TRITD1Bv1G199050.1"/>
    <property type="gene ID" value="TRITD1Bv1G199050"/>
</dbReference>
<keyword evidence="4" id="KW-1185">Reference proteome</keyword>
<dbReference type="Pfam" id="PF08030">
    <property type="entry name" value="NAD_binding_6"/>
    <property type="match status" value="1"/>
</dbReference>
<dbReference type="GO" id="GO:0005886">
    <property type="term" value="C:plasma membrane"/>
    <property type="evidence" value="ECO:0007669"/>
    <property type="project" value="TreeGrafter"/>
</dbReference>
<evidence type="ECO:0000256" key="1">
    <source>
        <dbReference type="ARBA" id="ARBA00023002"/>
    </source>
</evidence>
<dbReference type="GO" id="GO:0016174">
    <property type="term" value="F:NAD(P)H oxidase H2O2-forming activity"/>
    <property type="evidence" value="ECO:0007669"/>
    <property type="project" value="TreeGrafter"/>
</dbReference>
<reference evidence="3 4" key="1">
    <citation type="submission" date="2017-09" db="EMBL/GenBank/DDBJ databases">
        <authorList>
            <consortium name="International Durum Wheat Genome Sequencing Consortium (IDWGSC)"/>
            <person name="Milanesi L."/>
        </authorList>
    </citation>
    <scope>NUCLEOTIDE SEQUENCE [LARGE SCALE GENOMIC DNA]</scope>
    <source>
        <strain evidence="4">cv. Svevo</strain>
    </source>
</reference>